<proteinExistence type="predicted"/>
<sequence>MVTVALYANMFLEVATGHGNDVESAIKDARDRIDAVGFLYSWHFLPVKVGFTFKRTSVIPSDHDVTIYTCVENPNGGTMWKKEITCQKTLRRN</sequence>
<gene>
    <name evidence="1" type="ORF">A2904_01580</name>
</gene>
<protein>
    <submittedName>
        <fullName evidence="1">Uncharacterized protein</fullName>
    </submittedName>
</protein>
<dbReference type="Proteomes" id="UP000176308">
    <property type="component" value="Unassembled WGS sequence"/>
</dbReference>
<name>A0A1G2I6I8_9BACT</name>
<reference evidence="1 2" key="1">
    <citation type="journal article" date="2016" name="Nat. Commun.">
        <title>Thousands of microbial genomes shed light on interconnected biogeochemical processes in an aquifer system.</title>
        <authorList>
            <person name="Anantharaman K."/>
            <person name="Brown C.T."/>
            <person name="Hug L.A."/>
            <person name="Sharon I."/>
            <person name="Castelle C.J."/>
            <person name="Probst A.J."/>
            <person name="Thomas B.C."/>
            <person name="Singh A."/>
            <person name="Wilkins M.J."/>
            <person name="Karaoz U."/>
            <person name="Brodie E.L."/>
            <person name="Williams K.H."/>
            <person name="Hubbard S.S."/>
            <person name="Banfield J.F."/>
        </authorList>
    </citation>
    <scope>NUCLEOTIDE SEQUENCE [LARGE SCALE GENOMIC DNA]</scope>
</reference>
<evidence type="ECO:0000313" key="1">
    <source>
        <dbReference type="EMBL" id="OGZ70309.1"/>
    </source>
</evidence>
<evidence type="ECO:0000313" key="2">
    <source>
        <dbReference type="Proteomes" id="UP000176308"/>
    </source>
</evidence>
<accession>A0A1G2I6I8</accession>
<dbReference type="AlphaFoldDB" id="A0A1G2I6I8"/>
<comment type="caution">
    <text evidence="1">The sequence shown here is derived from an EMBL/GenBank/DDBJ whole genome shotgun (WGS) entry which is preliminary data.</text>
</comment>
<organism evidence="1 2">
    <name type="scientific">Candidatus Staskawiczbacteria bacterium RIFCSPLOWO2_01_FULL_33_9</name>
    <dbReference type="NCBI Taxonomy" id="1802211"/>
    <lineage>
        <taxon>Bacteria</taxon>
        <taxon>Candidatus Staskawicziibacteriota</taxon>
    </lineage>
</organism>
<dbReference type="EMBL" id="MHOX01000030">
    <property type="protein sequence ID" value="OGZ70309.1"/>
    <property type="molecule type" value="Genomic_DNA"/>
</dbReference>